<dbReference type="RefSeq" id="WP_203914358.1">
    <property type="nucleotide sequence ID" value="NZ_BONY01000101.1"/>
</dbReference>
<comment type="caution">
    <text evidence="4">The sequence shown here is derived from an EMBL/GenBank/DDBJ whole genome shotgun (WGS) entry which is preliminary data.</text>
</comment>
<dbReference type="AlphaFoldDB" id="A0A8J3QJ72"/>
<dbReference type="InterPro" id="IPR036689">
    <property type="entry name" value="ESAT-6-like_sf"/>
</dbReference>
<keyword evidence="5" id="KW-1185">Reference proteome</keyword>
<protein>
    <recommendedName>
        <fullName evidence="1">ESAT-6-like protein</fullName>
    </recommendedName>
</protein>
<gene>
    <name evidence="4" type="ORF">Rhe02_87090</name>
</gene>
<dbReference type="Proteomes" id="UP000612899">
    <property type="component" value="Unassembled WGS sequence"/>
</dbReference>
<dbReference type="SUPFAM" id="SSF140453">
    <property type="entry name" value="EsxAB dimer-like"/>
    <property type="match status" value="1"/>
</dbReference>
<evidence type="ECO:0000256" key="1">
    <source>
        <dbReference type="RuleBase" id="RU362001"/>
    </source>
</evidence>
<proteinExistence type="inferred from homology"/>
<evidence type="ECO:0000313" key="4">
    <source>
        <dbReference type="EMBL" id="GIH10642.1"/>
    </source>
</evidence>
<evidence type="ECO:0000256" key="2">
    <source>
        <dbReference type="SAM" id="Coils"/>
    </source>
</evidence>
<dbReference type="Pfam" id="PF06013">
    <property type="entry name" value="WXG100"/>
    <property type="match status" value="1"/>
</dbReference>
<reference evidence="4" key="1">
    <citation type="submission" date="2021-01" db="EMBL/GenBank/DDBJ databases">
        <title>Whole genome shotgun sequence of Rhizocola hellebori NBRC 109834.</title>
        <authorList>
            <person name="Komaki H."/>
            <person name="Tamura T."/>
        </authorList>
    </citation>
    <scope>NUCLEOTIDE SEQUENCE</scope>
    <source>
        <strain evidence="4">NBRC 109834</strain>
    </source>
</reference>
<dbReference type="InterPro" id="IPR010310">
    <property type="entry name" value="T7SS_ESAT-6-like"/>
</dbReference>
<feature type="compositionally biased region" description="Polar residues" evidence="3">
    <location>
        <begin position="91"/>
        <end position="101"/>
    </location>
</feature>
<feature type="coiled-coil region" evidence="2">
    <location>
        <begin position="14"/>
        <end position="41"/>
    </location>
</feature>
<dbReference type="NCBIfam" id="TIGR03930">
    <property type="entry name" value="WXG100_ESAT6"/>
    <property type="match status" value="1"/>
</dbReference>
<evidence type="ECO:0000313" key="5">
    <source>
        <dbReference type="Proteomes" id="UP000612899"/>
    </source>
</evidence>
<organism evidence="4 5">
    <name type="scientific">Rhizocola hellebori</name>
    <dbReference type="NCBI Taxonomy" id="1392758"/>
    <lineage>
        <taxon>Bacteria</taxon>
        <taxon>Bacillati</taxon>
        <taxon>Actinomycetota</taxon>
        <taxon>Actinomycetes</taxon>
        <taxon>Micromonosporales</taxon>
        <taxon>Micromonosporaceae</taxon>
        <taxon>Rhizocola</taxon>
    </lineage>
</organism>
<comment type="similarity">
    <text evidence="1">Belongs to the WXG100 family.</text>
</comment>
<keyword evidence="2" id="KW-0175">Coiled coil</keyword>
<dbReference type="EMBL" id="BONY01000101">
    <property type="protein sequence ID" value="GIH10642.1"/>
    <property type="molecule type" value="Genomic_DNA"/>
</dbReference>
<accession>A0A8J3QJ72</accession>
<sequence>MTIELDHETLLAAAQDVRATREEANGDLKRLANAVSELSGAWQGQAATRFQELMERWNGDVSKLTGAMGDIADLLDKSGSQHASNEEEQAQMFNSLSGLNE</sequence>
<name>A0A8J3QJ72_9ACTN</name>
<dbReference type="Gene3D" id="1.10.287.1060">
    <property type="entry name" value="ESAT-6-like"/>
    <property type="match status" value="1"/>
</dbReference>
<evidence type="ECO:0000256" key="3">
    <source>
        <dbReference type="SAM" id="MobiDB-lite"/>
    </source>
</evidence>
<feature type="region of interest" description="Disordered" evidence="3">
    <location>
        <begin position="77"/>
        <end position="101"/>
    </location>
</feature>